<dbReference type="SUPFAM" id="SSF51556">
    <property type="entry name" value="Metallo-dependent hydrolases"/>
    <property type="match status" value="1"/>
</dbReference>
<dbReference type="EMBL" id="DXGH01000003">
    <property type="protein sequence ID" value="HIW80035.1"/>
    <property type="molecule type" value="Genomic_DNA"/>
</dbReference>
<dbReference type="Pfam" id="PF07969">
    <property type="entry name" value="Amidohydro_3"/>
    <property type="match status" value="1"/>
</dbReference>
<dbReference type="PANTHER" id="PTHR22642:SF2">
    <property type="entry name" value="PROTEIN LONG AFTER FAR-RED 3"/>
    <property type="match status" value="1"/>
</dbReference>
<feature type="domain" description="Amidohydrolase 3" evidence="1">
    <location>
        <begin position="49"/>
        <end position="534"/>
    </location>
</feature>
<evidence type="ECO:0000259" key="1">
    <source>
        <dbReference type="Pfam" id="PF07969"/>
    </source>
</evidence>
<comment type="caution">
    <text evidence="2">The sequence shown here is derived from an EMBL/GenBank/DDBJ whole genome shotgun (WGS) entry which is preliminary data.</text>
</comment>
<dbReference type="InterPro" id="IPR033932">
    <property type="entry name" value="YtcJ-like"/>
</dbReference>
<dbReference type="Proteomes" id="UP000824265">
    <property type="component" value="Unassembled WGS sequence"/>
</dbReference>
<dbReference type="InterPro" id="IPR032466">
    <property type="entry name" value="Metal_Hydrolase"/>
</dbReference>
<evidence type="ECO:0000313" key="2">
    <source>
        <dbReference type="EMBL" id="HIW80035.1"/>
    </source>
</evidence>
<dbReference type="Gene3D" id="3.10.310.70">
    <property type="match status" value="1"/>
</dbReference>
<dbReference type="Gene3D" id="2.30.40.10">
    <property type="entry name" value="Urease, subunit C, domain 1"/>
    <property type="match status" value="1"/>
</dbReference>
<name>A0A9D1R2Z2_9FIRM</name>
<reference evidence="2" key="2">
    <citation type="submission" date="2021-04" db="EMBL/GenBank/DDBJ databases">
        <authorList>
            <person name="Gilroy R."/>
        </authorList>
    </citation>
    <scope>NUCLEOTIDE SEQUENCE</scope>
    <source>
        <strain evidence="2">CHK195-6426</strain>
    </source>
</reference>
<dbReference type="GO" id="GO:0016810">
    <property type="term" value="F:hydrolase activity, acting on carbon-nitrogen (but not peptide) bonds"/>
    <property type="evidence" value="ECO:0007669"/>
    <property type="project" value="InterPro"/>
</dbReference>
<dbReference type="Gene3D" id="3.20.20.140">
    <property type="entry name" value="Metal-dependent hydrolases"/>
    <property type="match status" value="1"/>
</dbReference>
<dbReference type="AlphaFoldDB" id="A0A9D1R2Z2"/>
<sequence length="553" mass="61850">MQKIFINGNILTMSDKCPNPEAVLVEGRNIIRVGSREEVMKAAGRRAAVIDLKGRTLLPGFFDAHGHFISYALSQLKFVDLRCVPVGKIRNVEQMIQALKNSDQARNKRGVIVGFGYDDTLSEDGRMAEAADLDKVSRTRPVIVIHASFHVVMANTRAMELTGTNALDFQPQGGIVRRRNGKAIGVFEEMAAAGKLIELAYGLSPRERLSLTCLPIGKVCDEYLRQGVTAVCEGAGGNQMAWLVQLCMKRGQFPARYIVCPSLTKEGEVPPRIKGDHIINGPVKLLMDGSIQCYTAALTKPYFTPAAGHEDEKDYCGYTHMSVEELRGKLETILKSNRSFAIHSNGDRALDRIIEALEGCENLSRNNYKRNLIIHCQTVREDQLDKMKKIHLYPSFFPAHIYVWGDRHYETFLGPERAERLDPAGSAAAKGIPFSLHNDAPVTDTRPLEAVWNAVTRKTRQGRILGESQKISVEEALKAVTIYAAFQYKVEDILGSIEEGKRADLVVLDKNPLTAKEDELLKIRVQRVWIDGRLAWSDAVRRGKRKRRKKRAD</sequence>
<gene>
    <name evidence="2" type="ORF">H9742_00675</name>
</gene>
<reference evidence="2" key="1">
    <citation type="journal article" date="2021" name="PeerJ">
        <title>Extensive microbial diversity within the chicken gut microbiome revealed by metagenomics and culture.</title>
        <authorList>
            <person name="Gilroy R."/>
            <person name="Ravi A."/>
            <person name="Getino M."/>
            <person name="Pursley I."/>
            <person name="Horton D.L."/>
            <person name="Alikhan N.F."/>
            <person name="Baker D."/>
            <person name="Gharbi K."/>
            <person name="Hall N."/>
            <person name="Watson M."/>
            <person name="Adriaenssens E.M."/>
            <person name="Foster-Nyarko E."/>
            <person name="Jarju S."/>
            <person name="Secka A."/>
            <person name="Antonio M."/>
            <person name="Oren A."/>
            <person name="Chaudhuri R.R."/>
            <person name="La Ragione R."/>
            <person name="Hildebrand F."/>
            <person name="Pallen M.J."/>
        </authorList>
    </citation>
    <scope>NUCLEOTIDE SEQUENCE</scope>
    <source>
        <strain evidence="2">CHK195-6426</strain>
    </source>
</reference>
<dbReference type="InterPro" id="IPR011059">
    <property type="entry name" value="Metal-dep_hydrolase_composite"/>
</dbReference>
<protein>
    <submittedName>
        <fullName evidence="2">Amidohydrolase</fullName>
    </submittedName>
</protein>
<dbReference type="CDD" id="cd01300">
    <property type="entry name" value="YtcJ_like"/>
    <property type="match status" value="1"/>
</dbReference>
<dbReference type="SUPFAM" id="SSF51338">
    <property type="entry name" value="Composite domain of metallo-dependent hydrolases"/>
    <property type="match status" value="1"/>
</dbReference>
<dbReference type="PANTHER" id="PTHR22642">
    <property type="entry name" value="IMIDAZOLONEPROPIONASE"/>
    <property type="match status" value="1"/>
</dbReference>
<evidence type="ECO:0000313" key="3">
    <source>
        <dbReference type="Proteomes" id="UP000824265"/>
    </source>
</evidence>
<organism evidence="2 3">
    <name type="scientific">Candidatus Acetatifactor stercoripullorum</name>
    <dbReference type="NCBI Taxonomy" id="2838414"/>
    <lineage>
        <taxon>Bacteria</taxon>
        <taxon>Bacillati</taxon>
        <taxon>Bacillota</taxon>
        <taxon>Clostridia</taxon>
        <taxon>Lachnospirales</taxon>
        <taxon>Lachnospiraceae</taxon>
        <taxon>Acetatifactor</taxon>
    </lineage>
</organism>
<dbReference type="InterPro" id="IPR013108">
    <property type="entry name" value="Amidohydro_3"/>
</dbReference>
<proteinExistence type="predicted"/>
<accession>A0A9D1R2Z2</accession>